<name>A0ABW1WHW2_9BACL</name>
<dbReference type="InterPro" id="IPR052891">
    <property type="entry name" value="DNA-3mA_glycosylase"/>
</dbReference>
<dbReference type="RefSeq" id="WP_253076957.1">
    <property type="nucleotide sequence ID" value="NZ_JAMXWN010000013.1"/>
</dbReference>
<reference evidence="2" key="1">
    <citation type="journal article" date="2019" name="Int. J. Syst. Evol. Microbiol.">
        <title>The Global Catalogue of Microorganisms (GCM) 10K type strain sequencing project: providing services to taxonomists for standard genome sequencing and annotation.</title>
        <authorList>
            <consortium name="The Broad Institute Genomics Platform"/>
            <consortium name="The Broad Institute Genome Sequencing Center for Infectious Disease"/>
            <person name="Wu L."/>
            <person name="Ma J."/>
        </authorList>
    </citation>
    <scope>NUCLEOTIDE SEQUENCE [LARGE SCALE GENOMIC DNA]</scope>
    <source>
        <strain evidence="2">CCUG 42001</strain>
    </source>
</reference>
<proteinExistence type="predicted"/>
<organism evidence="1 2">
    <name type="scientific">Sporolactobacillus kofuensis</name>
    <dbReference type="NCBI Taxonomy" id="269672"/>
    <lineage>
        <taxon>Bacteria</taxon>
        <taxon>Bacillati</taxon>
        <taxon>Bacillota</taxon>
        <taxon>Bacilli</taxon>
        <taxon>Bacillales</taxon>
        <taxon>Sporolactobacillaceae</taxon>
        <taxon>Sporolactobacillus</taxon>
    </lineage>
</organism>
<dbReference type="InterPro" id="IPR005019">
    <property type="entry name" value="Adenine_glyco"/>
</dbReference>
<keyword evidence="2" id="KW-1185">Reference proteome</keyword>
<protein>
    <submittedName>
        <fullName evidence="1">DNA-3-methyladenine glycosylase I</fullName>
    </submittedName>
</protein>
<dbReference type="Gene3D" id="1.10.340.30">
    <property type="entry name" value="Hypothetical protein, domain 2"/>
    <property type="match status" value="1"/>
</dbReference>
<dbReference type="SUPFAM" id="SSF48150">
    <property type="entry name" value="DNA-glycosylase"/>
    <property type="match status" value="1"/>
</dbReference>
<dbReference type="Pfam" id="PF03352">
    <property type="entry name" value="Adenine_glyco"/>
    <property type="match status" value="1"/>
</dbReference>
<evidence type="ECO:0000313" key="1">
    <source>
        <dbReference type="EMBL" id="MFC6386675.1"/>
    </source>
</evidence>
<gene>
    <name evidence="1" type="ORF">ACFP7A_08675</name>
</gene>
<evidence type="ECO:0000313" key="2">
    <source>
        <dbReference type="Proteomes" id="UP001596267"/>
    </source>
</evidence>
<accession>A0ABW1WHW2</accession>
<dbReference type="PANTHER" id="PTHR30037">
    <property type="entry name" value="DNA-3-METHYLADENINE GLYCOSYLASE 1"/>
    <property type="match status" value="1"/>
</dbReference>
<dbReference type="InterPro" id="IPR004597">
    <property type="entry name" value="Tag"/>
</dbReference>
<dbReference type="EMBL" id="JBHSTQ010000007">
    <property type="protein sequence ID" value="MFC6386675.1"/>
    <property type="molecule type" value="Genomic_DNA"/>
</dbReference>
<dbReference type="PANTHER" id="PTHR30037:SF4">
    <property type="entry name" value="DNA-3-METHYLADENINE GLYCOSYLASE I"/>
    <property type="match status" value="1"/>
</dbReference>
<comment type="caution">
    <text evidence="1">The sequence shown here is derived from an EMBL/GenBank/DDBJ whole genome shotgun (WGS) entry which is preliminary data.</text>
</comment>
<dbReference type="NCBIfam" id="TIGR00624">
    <property type="entry name" value="tag"/>
    <property type="match status" value="1"/>
</dbReference>
<dbReference type="InterPro" id="IPR011257">
    <property type="entry name" value="DNA_glycosylase"/>
</dbReference>
<sequence>MKVQHEIEKRRCAWSTSDPDYIDYHDLEWGRPHYDSQELFEMLCLEGMQAGLSWISILKRRDAYREAFANFDPQVIANYDNDKVEQLMGNSGIIRNRLKINAIIVNAKAYLEIEQEQSFSDYIWSFIGGKPITHHFSEEGSIPSSSEKSRVMSKALKKRGFKFVGETICYAFMQATGMVNDHVTHCFCFDEITRH</sequence>
<dbReference type="Proteomes" id="UP001596267">
    <property type="component" value="Unassembled WGS sequence"/>
</dbReference>